<dbReference type="EMBL" id="JAIWYP010000009">
    <property type="protein sequence ID" value="KAH3776438.1"/>
    <property type="molecule type" value="Genomic_DNA"/>
</dbReference>
<protein>
    <submittedName>
        <fullName evidence="1">Uncharacterized protein</fullName>
    </submittedName>
</protein>
<accession>A0A9D4EB27</accession>
<sequence>MGRLRLECGKNSWGCSQPKGHGLKLVDLASKGQAQVLPVVVRDRNMEECIFQVQGQSPVHEFDGVSYEGRSLHLESLFDKKKVLNTFKSMTCLQEPLFF</sequence>
<gene>
    <name evidence="1" type="ORF">DPMN_177863</name>
</gene>
<reference evidence="1" key="2">
    <citation type="submission" date="2020-11" db="EMBL/GenBank/DDBJ databases">
        <authorList>
            <person name="McCartney M.A."/>
            <person name="Auch B."/>
            <person name="Kono T."/>
            <person name="Mallez S."/>
            <person name="Becker A."/>
            <person name="Gohl D.M."/>
            <person name="Silverstein K.A.T."/>
            <person name="Koren S."/>
            <person name="Bechman K.B."/>
            <person name="Herman A."/>
            <person name="Abrahante J.E."/>
            <person name="Garbe J."/>
        </authorList>
    </citation>
    <scope>NUCLEOTIDE SEQUENCE</scope>
    <source>
        <strain evidence="1">Duluth1</strain>
        <tissue evidence="1">Whole animal</tissue>
    </source>
</reference>
<keyword evidence="2" id="KW-1185">Reference proteome</keyword>
<reference evidence="1" key="1">
    <citation type="journal article" date="2019" name="bioRxiv">
        <title>The Genome of the Zebra Mussel, Dreissena polymorpha: A Resource for Invasive Species Research.</title>
        <authorList>
            <person name="McCartney M.A."/>
            <person name="Auch B."/>
            <person name="Kono T."/>
            <person name="Mallez S."/>
            <person name="Zhang Y."/>
            <person name="Obille A."/>
            <person name="Becker A."/>
            <person name="Abrahante J.E."/>
            <person name="Garbe J."/>
            <person name="Badalamenti J.P."/>
            <person name="Herman A."/>
            <person name="Mangelson H."/>
            <person name="Liachko I."/>
            <person name="Sullivan S."/>
            <person name="Sone E.D."/>
            <person name="Koren S."/>
            <person name="Silverstein K.A.T."/>
            <person name="Beckman K.B."/>
            <person name="Gohl D.M."/>
        </authorList>
    </citation>
    <scope>NUCLEOTIDE SEQUENCE</scope>
    <source>
        <strain evidence="1">Duluth1</strain>
        <tissue evidence="1">Whole animal</tissue>
    </source>
</reference>
<proteinExistence type="predicted"/>
<evidence type="ECO:0000313" key="2">
    <source>
        <dbReference type="Proteomes" id="UP000828390"/>
    </source>
</evidence>
<evidence type="ECO:0000313" key="1">
    <source>
        <dbReference type="EMBL" id="KAH3776438.1"/>
    </source>
</evidence>
<organism evidence="1 2">
    <name type="scientific">Dreissena polymorpha</name>
    <name type="common">Zebra mussel</name>
    <name type="synonym">Mytilus polymorpha</name>
    <dbReference type="NCBI Taxonomy" id="45954"/>
    <lineage>
        <taxon>Eukaryota</taxon>
        <taxon>Metazoa</taxon>
        <taxon>Spiralia</taxon>
        <taxon>Lophotrochozoa</taxon>
        <taxon>Mollusca</taxon>
        <taxon>Bivalvia</taxon>
        <taxon>Autobranchia</taxon>
        <taxon>Heteroconchia</taxon>
        <taxon>Euheterodonta</taxon>
        <taxon>Imparidentia</taxon>
        <taxon>Neoheterodontei</taxon>
        <taxon>Myida</taxon>
        <taxon>Dreissenoidea</taxon>
        <taxon>Dreissenidae</taxon>
        <taxon>Dreissena</taxon>
    </lineage>
</organism>
<comment type="caution">
    <text evidence="1">The sequence shown here is derived from an EMBL/GenBank/DDBJ whole genome shotgun (WGS) entry which is preliminary data.</text>
</comment>
<name>A0A9D4EB27_DREPO</name>
<dbReference type="AlphaFoldDB" id="A0A9D4EB27"/>
<dbReference type="Proteomes" id="UP000828390">
    <property type="component" value="Unassembled WGS sequence"/>
</dbReference>